<evidence type="ECO:0000313" key="1">
    <source>
        <dbReference type="EMBL" id="PAB52010.1"/>
    </source>
</evidence>
<evidence type="ECO:0000313" key="2">
    <source>
        <dbReference type="Proteomes" id="UP000216448"/>
    </source>
</evidence>
<protein>
    <submittedName>
        <fullName evidence="1">Uncharacterized protein</fullName>
    </submittedName>
</protein>
<proteinExistence type="predicted"/>
<gene>
    <name evidence="1" type="ORF">A3P64_08900</name>
</gene>
<dbReference type="Proteomes" id="UP000216448">
    <property type="component" value="Unassembled WGS sequence"/>
</dbReference>
<organism evidence="1 2">
    <name type="scientific">Lactobacillus johnsonii</name>
    <dbReference type="NCBI Taxonomy" id="33959"/>
    <lineage>
        <taxon>Bacteria</taxon>
        <taxon>Bacillati</taxon>
        <taxon>Bacillota</taxon>
        <taxon>Bacilli</taxon>
        <taxon>Lactobacillales</taxon>
        <taxon>Lactobacillaceae</taxon>
        <taxon>Lactobacillus</taxon>
    </lineage>
</organism>
<dbReference type="EMBL" id="NIBB01000076">
    <property type="protein sequence ID" value="PAB52010.1"/>
    <property type="molecule type" value="Genomic_DNA"/>
</dbReference>
<dbReference type="AlphaFoldDB" id="A0AAX0PVE0"/>
<reference evidence="1 2" key="1">
    <citation type="submission" date="2017-05" db="EMBL/GenBank/DDBJ databases">
        <title>Lactobacillus johnsonii from commercial turkeys.</title>
        <authorList>
            <person name="Johnson T.J."/>
            <person name="Youmans B."/>
        </authorList>
    </citation>
    <scope>NUCLEOTIDE SEQUENCE [LARGE SCALE GENOMIC DNA]</scope>
    <source>
        <strain evidence="1 2">UMNLJ54</strain>
    </source>
</reference>
<name>A0AAX0PVE0_LACJH</name>
<accession>A0AAX0PVE0</accession>
<comment type="caution">
    <text evidence="1">The sequence shown here is derived from an EMBL/GenBank/DDBJ whole genome shotgun (WGS) entry which is preliminary data.</text>
</comment>
<sequence>MTRTQMIIQTVMMRTAILIKISQRHMIKRKIRVSLNQKSLKIKRKIPDSQRTLRKRPTLNLAQTLVQKIKIVILLLLQEKVPTVQMNRRQEKFILAIRIKLLEMHELTNIMFLDRLATT</sequence>